<name>E7RT47_9BACT</name>
<keyword evidence="3" id="KW-1185">Reference proteome</keyword>
<dbReference type="Proteomes" id="UP000005580">
    <property type="component" value="Unassembled WGS sequence"/>
</dbReference>
<dbReference type="Gene3D" id="1.10.3210.10">
    <property type="entry name" value="Hypothetical protein af1432"/>
    <property type="match status" value="1"/>
</dbReference>
<protein>
    <submittedName>
        <fullName evidence="2">HD domain protein</fullName>
    </submittedName>
</protein>
<dbReference type="InterPro" id="IPR003607">
    <property type="entry name" value="HD/PDEase_dom"/>
</dbReference>
<dbReference type="HOGENOM" id="CLU_1302865_0_0_10"/>
<dbReference type="Pfam" id="PF01966">
    <property type="entry name" value="HD"/>
    <property type="match status" value="1"/>
</dbReference>
<evidence type="ECO:0000313" key="2">
    <source>
        <dbReference type="EMBL" id="EFZ36398.1"/>
    </source>
</evidence>
<evidence type="ECO:0000259" key="1">
    <source>
        <dbReference type="Pfam" id="PF01966"/>
    </source>
</evidence>
<comment type="caution">
    <text evidence="2">The sequence shown here is derived from an EMBL/GenBank/DDBJ whole genome shotgun (WGS) entry which is preliminary data.</text>
</comment>
<sequence length="260" mass="30536">MLFLPAETVICARLNVQEYLKKTVVVQSISCKYKQKRLYLQEIRNFFFMPTPQVKLDLMEFIEQNILPKYTEFGASHGLKHVMRVIANSLDLARITGVDANMAYTVAAYHDIGMSGPRAIHHITGGKILAQDARLKRWFSSEQIRMMREAVEDHRASTSHQPRNIYGKIVAEADRDLDLEEVFRRAVEYGLEQYPEKTAEEQWQRFRKHMNEKYSVNGYIRLWIPNSPNEKKLRQLREVIADDKKLKVAFDRLYRQEKGE</sequence>
<proteinExistence type="predicted"/>
<accession>E7RT47</accession>
<dbReference type="SUPFAM" id="SSF109604">
    <property type="entry name" value="HD-domain/PDEase-like"/>
    <property type="match status" value="1"/>
</dbReference>
<reference evidence="2" key="1">
    <citation type="submission" date="2011-01" db="EMBL/GenBank/DDBJ databases">
        <authorList>
            <person name="Muzny D."/>
            <person name="Qin X."/>
            <person name="Buhay C."/>
            <person name="Dugan-Rocha S."/>
            <person name="Ding Y."/>
            <person name="Chen G."/>
            <person name="Hawes A."/>
            <person name="Holder M."/>
            <person name="Jhangiani S."/>
            <person name="Johnson A."/>
            <person name="Khan Z."/>
            <person name="Li Z."/>
            <person name="Liu W."/>
            <person name="Liu X."/>
            <person name="Perez L."/>
            <person name="Shen H."/>
            <person name="Wang Q."/>
            <person name="Watt J."/>
            <person name="Xi L."/>
            <person name="Xin Y."/>
            <person name="Zhou J."/>
            <person name="Deng J."/>
            <person name="Jiang H."/>
            <person name="Liu Y."/>
            <person name="Qu J."/>
            <person name="Song X.-Z."/>
            <person name="Zhang L."/>
            <person name="Villasana D."/>
            <person name="Johnson A."/>
            <person name="Liu J."/>
            <person name="Liyanage D."/>
            <person name="Lorensuhewa L."/>
            <person name="Robinson T."/>
            <person name="Song A."/>
            <person name="Song B.-B."/>
            <person name="Dinh H."/>
            <person name="Thornton R."/>
            <person name="Coyle M."/>
            <person name="Francisco L."/>
            <person name="Jackson L."/>
            <person name="Javaid M."/>
            <person name="Korchina V."/>
            <person name="Kovar C."/>
            <person name="Mata R."/>
            <person name="Mathew T."/>
            <person name="Ngo R."/>
            <person name="Nguyen L."/>
            <person name="Nguyen N."/>
            <person name="Okwuonu G."/>
            <person name="Ongeri F."/>
            <person name="Pham C."/>
            <person name="Simmons D."/>
            <person name="Wilczek-Boney K."/>
            <person name="Hale W."/>
            <person name="Jakkamsetti A."/>
            <person name="Pham P."/>
            <person name="Ruth R."/>
            <person name="San Lucas F."/>
            <person name="Warren J."/>
            <person name="Zhang J."/>
            <person name="Zhao Z."/>
            <person name="Zhou C."/>
            <person name="Zhu D."/>
            <person name="Lee S."/>
            <person name="Bess C."/>
            <person name="Blankenburg K."/>
            <person name="Forbes L."/>
            <person name="Fu Q."/>
            <person name="Gubbala S."/>
            <person name="Hirani K."/>
            <person name="Jayaseelan J.C."/>
            <person name="Lara F."/>
            <person name="Munidasa M."/>
            <person name="Palculict T."/>
            <person name="Patil S."/>
            <person name="Pu L.-L."/>
            <person name="Saada N."/>
            <person name="Tang L."/>
            <person name="Weissenberger G."/>
            <person name="Zhu Y."/>
            <person name="Hemphill L."/>
            <person name="Shang Y."/>
            <person name="Youmans B."/>
            <person name="Ayvaz T."/>
            <person name="Ross M."/>
            <person name="Santibanez J."/>
            <person name="Aqrawi P."/>
            <person name="Gross S."/>
            <person name="Joshi V."/>
            <person name="Fowler G."/>
            <person name="Nazareth L."/>
            <person name="Reid J."/>
            <person name="Worley K."/>
            <person name="Petrosino J."/>
            <person name="Highlander S."/>
            <person name="Gibbs R."/>
        </authorList>
    </citation>
    <scope>NUCLEOTIDE SEQUENCE [LARGE SCALE GENOMIC DNA]</scope>
    <source>
        <strain evidence="2">ATCC 33269</strain>
    </source>
</reference>
<dbReference type="InterPro" id="IPR006674">
    <property type="entry name" value="HD_domain"/>
</dbReference>
<dbReference type="eggNOG" id="COG1418">
    <property type="taxonomic scope" value="Bacteria"/>
</dbReference>
<dbReference type="STRING" id="28134.SAMN05444288_0865"/>
<evidence type="ECO:0000313" key="3">
    <source>
        <dbReference type="Proteomes" id="UP000005580"/>
    </source>
</evidence>
<dbReference type="EMBL" id="AEPE02000006">
    <property type="protein sequence ID" value="EFZ36398.1"/>
    <property type="molecule type" value="Genomic_DNA"/>
</dbReference>
<feature type="domain" description="HD" evidence="1">
    <location>
        <begin position="79"/>
        <end position="175"/>
    </location>
</feature>
<dbReference type="AlphaFoldDB" id="E7RT47"/>
<gene>
    <name evidence="2" type="ORF">HMPREF0663_12465</name>
</gene>
<organism evidence="2 3">
    <name type="scientific">Hoylesella oralis ATCC 33269</name>
    <dbReference type="NCBI Taxonomy" id="873533"/>
    <lineage>
        <taxon>Bacteria</taxon>
        <taxon>Pseudomonadati</taxon>
        <taxon>Bacteroidota</taxon>
        <taxon>Bacteroidia</taxon>
        <taxon>Bacteroidales</taxon>
        <taxon>Prevotellaceae</taxon>
        <taxon>Hoylesella</taxon>
    </lineage>
</organism>
<dbReference type="CDD" id="cd00077">
    <property type="entry name" value="HDc"/>
    <property type="match status" value="1"/>
</dbReference>